<dbReference type="Proteomes" id="UP001595939">
    <property type="component" value="Unassembled WGS sequence"/>
</dbReference>
<dbReference type="EMBL" id="JBHSEG010000036">
    <property type="protein sequence ID" value="MFC4456697.1"/>
    <property type="molecule type" value="Genomic_DNA"/>
</dbReference>
<name>A0ABV8YFF2_9DEIO</name>
<gene>
    <name evidence="1" type="ORF">ACFO0P_23205</name>
</gene>
<keyword evidence="2" id="KW-1185">Reference proteome</keyword>
<accession>A0ABV8YFF2</accession>
<evidence type="ECO:0000313" key="1">
    <source>
        <dbReference type="EMBL" id="MFC4456697.1"/>
    </source>
</evidence>
<organism evidence="1 2">
    <name type="scientific">Deinococcus sonorensis</name>
    <dbReference type="NCBI Taxonomy" id="309891"/>
    <lineage>
        <taxon>Bacteria</taxon>
        <taxon>Thermotogati</taxon>
        <taxon>Deinococcota</taxon>
        <taxon>Deinococci</taxon>
        <taxon>Deinococcales</taxon>
        <taxon>Deinococcaceae</taxon>
        <taxon>Deinococcus</taxon>
    </lineage>
</organism>
<proteinExistence type="predicted"/>
<reference evidence="2" key="1">
    <citation type="journal article" date="2019" name="Int. J. Syst. Evol. Microbiol.">
        <title>The Global Catalogue of Microorganisms (GCM) 10K type strain sequencing project: providing services to taxonomists for standard genome sequencing and annotation.</title>
        <authorList>
            <consortium name="The Broad Institute Genomics Platform"/>
            <consortium name="The Broad Institute Genome Sequencing Center for Infectious Disease"/>
            <person name="Wu L."/>
            <person name="Ma J."/>
        </authorList>
    </citation>
    <scope>NUCLEOTIDE SEQUENCE [LARGE SCALE GENOMIC DNA]</scope>
    <source>
        <strain evidence="2">CCUG 39970</strain>
    </source>
</reference>
<dbReference type="RefSeq" id="WP_380130203.1">
    <property type="nucleotide sequence ID" value="NZ_JBHSEG010000036.1"/>
</dbReference>
<dbReference type="Gene3D" id="2.60.220.30">
    <property type="match status" value="1"/>
</dbReference>
<comment type="caution">
    <text evidence="1">The sequence shown here is derived from an EMBL/GenBank/DDBJ whole genome shotgun (WGS) entry which is preliminary data.</text>
</comment>
<protein>
    <submittedName>
        <fullName evidence="1">Uncharacterized protein</fullName>
    </submittedName>
</protein>
<sequence>MTVQVVPDATRTVSRTVTSAGGQLTAHGADGTTYVLTVPTGALLSRETIRMTPVTRVDALPLSGGLLGAVHLEPKGLEFLEPLTLTITPPRHLDVTHLRAFNSHALGQEFYLQPMRTVNGSVHLLLNHFSNPGVALTTSADEALLAPLVPTDPRDRLETDAARHSTDATFMNGVYTDKVQPALRAASTDDAQLKGAIRLFLTWRNAVQSGGLDEQMKAQIFDGWTLIARGIEHAVSRASASCVQDHDLSRLTDLLGWISWVKRNPRLAPYFTGKLAAFETNAEHCATFELTFDSVLDEHTLELAQDDGPNPTDLTSHFEMSAKVTVKYSVARGTLEGQGPIESRGFTAKGYYAWTSPDSPPDCTVSAGPVTNTPSPFIVGTAGEFVSALDLDSLLTDLTTGRPAVGVDLAFVPGTVLHLMRVACDGEPAANVNGVEAHADWGVITRRALKLRDELREPWQARGMVFRDGVAEYTWNHAYDGSSLLADPEDEDDAIRQTLRGSSHLTLRHTPRP</sequence>
<evidence type="ECO:0000313" key="2">
    <source>
        <dbReference type="Proteomes" id="UP001595939"/>
    </source>
</evidence>